<keyword evidence="3" id="KW-0378">Hydrolase</keyword>
<evidence type="ECO:0000256" key="2">
    <source>
        <dbReference type="SAM" id="Phobius"/>
    </source>
</evidence>
<evidence type="ECO:0000256" key="1">
    <source>
        <dbReference type="SAM" id="MobiDB-lite"/>
    </source>
</evidence>
<dbReference type="SUPFAM" id="SSF53474">
    <property type="entry name" value="alpha/beta-Hydrolases"/>
    <property type="match status" value="1"/>
</dbReference>
<comment type="caution">
    <text evidence="3">The sequence shown here is derived from an EMBL/GenBank/DDBJ whole genome shotgun (WGS) entry which is preliminary data.</text>
</comment>
<keyword evidence="2" id="KW-1133">Transmembrane helix</keyword>
<proteinExistence type="predicted"/>
<evidence type="ECO:0000313" key="4">
    <source>
        <dbReference type="Proteomes" id="UP001589627"/>
    </source>
</evidence>
<feature type="transmembrane region" description="Helical" evidence="2">
    <location>
        <begin position="38"/>
        <end position="57"/>
    </location>
</feature>
<feature type="transmembrane region" description="Helical" evidence="2">
    <location>
        <begin position="6"/>
        <end position="26"/>
    </location>
</feature>
<accession>A0ABV5YN39</accession>
<dbReference type="GO" id="GO:0016787">
    <property type="term" value="F:hydrolase activity"/>
    <property type="evidence" value="ECO:0007669"/>
    <property type="project" value="UniProtKB-KW"/>
</dbReference>
<protein>
    <submittedName>
        <fullName evidence="3">Alpha/beta hydrolase</fullName>
    </submittedName>
</protein>
<sequence length="402" mass="42711">MRLTGVPLQVTVVIVALIAIVATVRLAPRVAGGSPVKVLARLGLVLGCQLCVVLAVLDLVNASFDFYGSWGDLVGVGARTQNLGVPSTHTPAANQSALVTPDPTAPRYRMSAGQGRIDSVVIHGTRTLISEPAFVYLPPQYFAGSNRTRFPVIVAFTGYPGDAQNLITHLGLPKTVAQEIAAGRMPPAIVVMLRSTVAPPRDTECTDVPHGPQAETFFAQDVPTALASAYRTTTRAAGWGAMGDSTGGYCAAKLAMRHSDRYSVGVSLAGYYHALQDFTTGELYGHSKAYRDENDLLWRLRHLPPPPVSILLTTSRVGEKDYAQTRRFLALARPPMRVASITLPFGGHHFSTWRRELPPALQWLGARLAGGTPTGSFTGRPAGPGTSAVSGPGGRSLSVAKR</sequence>
<keyword evidence="2" id="KW-0472">Membrane</keyword>
<dbReference type="EMBL" id="JBHLZP010000231">
    <property type="protein sequence ID" value="MFB9835852.1"/>
    <property type="molecule type" value="Genomic_DNA"/>
</dbReference>
<dbReference type="PANTHER" id="PTHR48098">
    <property type="entry name" value="ENTEROCHELIN ESTERASE-RELATED"/>
    <property type="match status" value="1"/>
</dbReference>
<keyword evidence="4" id="KW-1185">Reference proteome</keyword>
<dbReference type="PANTHER" id="PTHR48098:SF1">
    <property type="entry name" value="DIACYLGLYCEROL ACYLTRANSFERASE_MYCOLYLTRANSFERASE AG85A"/>
    <property type="match status" value="1"/>
</dbReference>
<dbReference type="Gene3D" id="3.40.50.1820">
    <property type="entry name" value="alpha/beta hydrolase"/>
    <property type="match status" value="1"/>
</dbReference>
<dbReference type="InterPro" id="IPR000801">
    <property type="entry name" value="Esterase-like"/>
</dbReference>
<reference evidence="3 4" key="1">
    <citation type="submission" date="2024-09" db="EMBL/GenBank/DDBJ databases">
        <authorList>
            <person name="Sun Q."/>
            <person name="Mori K."/>
        </authorList>
    </citation>
    <scope>NUCLEOTIDE SEQUENCE [LARGE SCALE GENOMIC DNA]</scope>
    <source>
        <strain evidence="3 4">TBRC 0563</strain>
    </source>
</reference>
<dbReference type="Pfam" id="PF00756">
    <property type="entry name" value="Esterase"/>
    <property type="match status" value="1"/>
</dbReference>
<dbReference type="RefSeq" id="WP_378208143.1">
    <property type="nucleotide sequence ID" value="NZ_JBHLZP010000231.1"/>
</dbReference>
<name>A0ABV5YN39_9ACTN</name>
<organism evidence="3 4">
    <name type="scientific">Actinoallomurus acaciae</name>
    <dbReference type="NCBI Taxonomy" id="502577"/>
    <lineage>
        <taxon>Bacteria</taxon>
        <taxon>Bacillati</taxon>
        <taxon>Actinomycetota</taxon>
        <taxon>Actinomycetes</taxon>
        <taxon>Streptosporangiales</taxon>
        <taxon>Thermomonosporaceae</taxon>
        <taxon>Actinoallomurus</taxon>
    </lineage>
</organism>
<feature type="region of interest" description="Disordered" evidence="1">
    <location>
        <begin position="372"/>
        <end position="402"/>
    </location>
</feature>
<dbReference type="Proteomes" id="UP001589627">
    <property type="component" value="Unassembled WGS sequence"/>
</dbReference>
<keyword evidence="2" id="KW-0812">Transmembrane</keyword>
<gene>
    <name evidence="3" type="ORF">ACFFNX_27090</name>
</gene>
<dbReference type="InterPro" id="IPR029058">
    <property type="entry name" value="AB_hydrolase_fold"/>
</dbReference>
<dbReference type="InterPro" id="IPR050583">
    <property type="entry name" value="Mycobacterial_A85_antigen"/>
</dbReference>
<evidence type="ECO:0000313" key="3">
    <source>
        <dbReference type="EMBL" id="MFB9835852.1"/>
    </source>
</evidence>